<reference evidence="6" key="1">
    <citation type="journal article" date="2021" name="PeerJ">
        <title>Extensive microbial diversity within the chicken gut microbiome revealed by metagenomics and culture.</title>
        <authorList>
            <person name="Gilroy R."/>
            <person name="Ravi A."/>
            <person name="Getino M."/>
            <person name="Pursley I."/>
            <person name="Horton D.L."/>
            <person name="Alikhan N.F."/>
            <person name="Baker D."/>
            <person name="Gharbi K."/>
            <person name="Hall N."/>
            <person name="Watson M."/>
            <person name="Adriaenssens E.M."/>
            <person name="Foster-Nyarko E."/>
            <person name="Jarju S."/>
            <person name="Secka A."/>
            <person name="Antonio M."/>
            <person name="Oren A."/>
            <person name="Chaudhuri R.R."/>
            <person name="La Ragione R."/>
            <person name="Hildebrand F."/>
            <person name="Pallen M.J."/>
        </authorList>
    </citation>
    <scope>NUCLEOTIDE SEQUENCE</scope>
    <source>
        <strain evidence="6">CHK188-16595</strain>
    </source>
</reference>
<organism evidence="6 7">
    <name type="scientific">Candidatus Eubacterium faecale</name>
    <dbReference type="NCBI Taxonomy" id="2838568"/>
    <lineage>
        <taxon>Bacteria</taxon>
        <taxon>Bacillati</taxon>
        <taxon>Bacillota</taxon>
        <taxon>Clostridia</taxon>
        <taxon>Eubacteriales</taxon>
        <taxon>Eubacteriaceae</taxon>
        <taxon>Eubacterium</taxon>
    </lineage>
</organism>
<dbReference type="EC" id="1.1.1.58" evidence="6"/>
<evidence type="ECO:0000259" key="5">
    <source>
        <dbReference type="Pfam" id="PF08125"/>
    </source>
</evidence>
<evidence type="ECO:0000313" key="7">
    <source>
        <dbReference type="Proteomes" id="UP000823877"/>
    </source>
</evidence>
<dbReference type="InterPro" id="IPR036291">
    <property type="entry name" value="NAD(P)-bd_dom_sf"/>
</dbReference>
<keyword evidence="1 6" id="KW-0560">Oxidoreductase</keyword>
<dbReference type="AlphaFoldDB" id="A0A9D2MJJ8"/>
<dbReference type="Pfam" id="PF01232">
    <property type="entry name" value="Mannitol_dh"/>
    <property type="match status" value="1"/>
</dbReference>
<dbReference type="GO" id="GO:0009026">
    <property type="term" value="F:tagaturonate reductase activity"/>
    <property type="evidence" value="ECO:0007669"/>
    <property type="project" value="UniProtKB-EC"/>
</dbReference>
<comment type="catalytic activity">
    <reaction evidence="3">
        <text>D-mannitol 1-phosphate + NAD(+) = beta-D-fructose 6-phosphate + NADH + H(+)</text>
        <dbReference type="Rhea" id="RHEA:19661"/>
        <dbReference type="ChEBI" id="CHEBI:15378"/>
        <dbReference type="ChEBI" id="CHEBI:57540"/>
        <dbReference type="ChEBI" id="CHEBI:57634"/>
        <dbReference type="ChEBI" id="CHEBI:57945"/>
        <dbReference type="ChEBI" id="CHEBI:61381"/>
        <dbReference type="EC" id="1.1.1.17"/>
    </reaction>
</comment>
<dbReference type="GO" id="GO:0005829">
    <property type="term" value="C:cytosol"/>
    <property type="evidence" value="ECO:0007669"/>
    <property type="project" value="TreeGrafter"/>
</dbReference>
<dbReference type="Gene3D" id="1.10.1040.10">
    <property type="entry name" value="N-(1-d-carboxylethyl)-l-norvaline Dehydrogenase, domain 2"/>
    <property type="match status" value="1"/>
</dbReference>
<accession>A0A9D2MJJ8</accession>
<evidence type="ECO:0000259" key="4">
    <source>
        <dbReference type="Pfam" id="PF01232"/>
    </source>
</evidence>
<reference evidence="6" key="2">
    <citation type="submission" date="2021-04" db="EMBL/GenBank/DDBJ databases">
        <authorList>
            <person name="Gilroy R."/>
        </authorList>
    </citation>
    <scope>NUCLEOTIDE SEQUENCE</scope>
    <source>
        <strain evidence="6">CHK188-16595</strain>
    </source>
</reference>
<proteinExistence type="predicted"/>
<dbReference type="SUPFAM" id="SSF48179">
    <property type="entry name" value="6-phosphogluconate dehydrogenase C-terminal domain-like"/>
    <property type="match status" value="1"/>
</dbReference>
<feature type="domain" description="Mannitol dehydrogenase N-terminal" evidence="4">
    <location>
        <begin position="3"/>
        <end position="238"/>
    </location>
</feature>
<evidence type="ECO:0000256" key="2">
    <source>
        <dbReference type="ARBA" id="ARBA00023027"/>
    </source>
</evidence>
<sequence length="441" mass="50077">MNEKIIQFGTGNFLRGFADQFIDELNKKDLFDGSIVIVSPTDSKNTDKINAQHGKYHLILRGIDGGKEVYETKRIDSVSRAVNPYRDFSGFLALAKDPDLRYIISNTTESGIAFDDSCAFSDSPASSFPGKLTQFLFERYKNHLNGFIILACELIDDNGKKLEEYVLRYADKWRLGKDFSEWILRENRFCNTLVDRIVTGYPKGETESIFRELGCEDALLDTAEPYHLWVIEGDFENELPFKAAGLNVIWSKDVAPYKKMKVRVLNGAHTSLVFPSLLCGVETVGESLKDGQLRDFLNLCLDQCILPSLGNSKECIHFAGSVLERFANPFIKHMWRSISLNSVSKFRARVLPSITDYLKLNGSLPLPLVFSLACLILYYKNEDVCDDPAFVDYIRKNDLSDILENKKLWGRNLGFLFETVFMCLNDILDLGIRGAIKKVLR</sequence>
<dbReference type="InterPro" id="IPR013131">
    <property type="entry name" value="Mannitol_DH_N"/>
</dbReference>
<gene>
    <name evidence="6" type="ORF">IAA37_06135</name>
</gene>
<dbReference type="Proteomes" id="UP000823877">
    <property type="component" value="Unassembled WGS sequence"/>
</dbReference>
<dbReference type="Gene3D" id="3.40.50.720">
    <property type="entry name" value="NAD(P)-binding Rossmann-like Domain"/>
    <property type="match status" value="1"/>
</dbReference>
<feature type="domain" description="Mannitol dehydrogenase C-terminal" evidence="5">
    <location>
        <begin position="253"/>
        <end position="384"/>
    </location>
</feature>
<dbReference type="NCBIfam" id="NF002969">
    <property type="entry name" value="PRK03643.1"/>
    <property type="match status" value="1"/>
</dbReference>
<dbReference type="InterPro" id="IPR013328">
    <property type="entry name" value="6PGD_dom2"/>
</dbReference>
<dbReference type="Pfam" id="PF08125">
    <property type="entry name" value="Mannitol_dh_C"/>
    <property type="match status" value="1"/>
</dbReference>
<dbReference type="InterPro" id="IPR000669">
    <property type="entry name" value="Mannitol_DH"/>
</dbReference>
<evidence type="ECO:0000313" key="6">
    <source>
        <dbReference type="EMBL" id="HJB75236.1"/>
    </source>
</evidence>
<dbReference type="GO" id="GO:0008926">
    <property type="term" value="F:mannitol-1-phosphate 5-dehydrogenase activity"/>
    <property type="evidence" value="ECO:0007669"/>
    <property type="project" value="UniProtKB-EC"/>
</dbReference>
<dbReference type="GO" id="GO:0019592">
    <property type="term" value="P:mannitol catabolic process"/>
    <property type="evidence" value="ECO:0007669"/>
    <property type="project" value="TreeGrafter"/>
</dbReference>
<dbReference type="InterPro" id="IPR013118">
    <property type="entry name" value="Mannitol_DH_C"/>
</dbReference>
<dbReference type="InterPro" id="IPR008927">
    <property type="entry name" value="6-PGluconate_DH-like_C_sf"/>
</dbReference>
<dbReference type="PRINTS" id="PR00084">
    <property type="entry name" value="MTLDHDRGNASE"/>
</dbReference>
<dbReference type="SUPFAM" id="SSF51735">
    <property type="entry name" value="NAD(P)-binding Rossmann-fold domains"/>
    <property type="match status" value="1"/>
</dbReference>
<evidence type="ECO:0000256" key="3">
    <source>
        <dbReference type="ARBA" id="ARBA00048615"/>
    </source>
</evidence>
<name>A0A9D2MJJ8_9FIRM</name>
<evidence type="ECO:0000256" key="1">
    <source>
        <dbReference type="ARBA" id="ARBA00023002"/>
    </source>
</evidence>
<dbReference type="EMBL" id="DWXN01000012">
    <property type="protein sequence ID" value="HJB75236.1"/>
    <property type="molecule type" value="Genomic_DNA"/>
</dbReference>
<protein>
    <submittedName>
        <fullName evidence="6">Tagaturonate reductase</fullName>
        <ecNumber evidence="6">1.1.1.58</ecNumber>
    </submittedName>
</protein>
<comment type="caution">
    <text evidence="6">The sequence shown here is derived from an EMBL/GenBank/DDBJ whole genome shotgun (WGS) entry which is preliminary data.</text>
</comment>
<dbReference type="PANTHER" id="PTHR30524">
    <property type="entry name" value="MANNITOL-1-PHOSPHATE 5-DEHYDROGENASE"/>
    <property type="match status" value="1"/>
</dbReference>
<keyword evidence="2" id="KW-0520">NAD</keyword>
<dbReference type="PANTHER" id="PTHR30524:SF0">
    <property type="entry name" value="ALTRONATE OXIDOREDUCTASE-RELATED"/>
    <property type="match status" value="1"/>
</dbReference>